<name>A0A0E9THH4_ANGAN</name>
<feature type="transmembrane region" description="Helical" evidence="1">
    <location>
        <begin position="6"/>
        <end position="27"/>
    </location>
</feature>
<evidence type="ECO:0000313" key="2">
    <source>
        <dbReference type="EMBL" id="JAH52887.1"/>
    </source>
</evidence>
<reference evidence="2" key="1">
    <citation type="submission" date="2014-11" db="EMBL/GenBank/DDBJ databases">
        <authorList>
            <person name="Amaro Gonzalez C."/>
        </authorList>
    </citation>
    <scope>NUCLEOTIDE SEQUENCE</scope>
</reference>
<keyword evidence="1" id="KW-0812">Transmembrane</keyword>
<protein>
    <submittedName>
        <fullName evidence="2">Uncharacterized protein</fullName>
    </submittedName>
</protein>
<sequence length="53" mass="6371">MFTVHSLPFFLSYSCLLYPVLLFLHGYKFQHSIRIRITLLEQVYLTLDIRHSV</sequence>
<proteinExistence type="predicted"/>
<reference evidence="2" key="2">
    <citation type="journal article" date="2015" name="Fish Shellfish Immunol.">
        <title>Early steps in the European eel (Anguilla anguilla)-Vibrio vulnificus interaction in the gills: Role of the RtxA13 toxin.</title>
        <authorList>
            <person name="Callol A."/>
            <person name="Pajuelo D."/>
            <person name="Ebbesson L."/>
            <person name="Teles M."/>
            <person name="MacKenzie S."/>
            <person name="Amaro C."/>
        </authorList>
    </citation>
    <scope>NUCLEOTIDE SEQUENCE</scope>
</reference>
<evidence type="ECO:0000256" key="1">
    <source>
        <dbReference type="SAM" id="Phobius"/>
    </source>
</evidence>
<keyword evidence="1" id="KW-0472">Membrane</keyword>
<dbReference type="AlphaFoldDB" id="A0A0E9THH4"/>
<keyword evidence="1" id="KW-1133">Transmembrane helix</keyword>
<dbReference type="EMBL" id="GBXM01055690">
    <property type="protein sequence ID" value="JAH52887.1"/>
    <property type="molecule type" value="Transcribed_RNA"/>
</dbReference>
<accession>A0A0E9THH4</accession>
<organism evidence="2">
    <name type="scientific">Anguilla anguilla</name>
    <name type="common">European freshwater eel</name>
    <name type="synonym">Muraena anguilla</name>
    <dbReference type="NCBI Taxonomy" id="7936"/>
    <lineage>
        <taxon>Eukaryota</taxon>
        <taxon>Metazoa</taxon>
        <taxon>Chordata</taxon>
        <taxon>Craniata</taxon>
        <taxon>Vertebrata</taxon>
        <taxon>Euteleostomi</taxon>
        <taxon>Actinopterygii</taxon>
        <taxon>Neopterygii</taxon>
        <taxon>Teleostei</taxon>
        <taxon>Anguilliformes</taxon>
        <taxon>Anguillidae</taxon>
        <taxon>Anguilla</taxon>
    </lineage>
</organism>